<dbReference type="OrthoDB" id="413653at2759"/>
<proteinExistence type="predicted"/>
<dbReference type="Gene3D" id="1.20.1070.10">
    <property type="entry name" value="Rhodopsin 7-helix transmembrane proteins"/>
    <property type="match status" value="1"/>
</dbReference>
<sequence length="563" mass="62037">MKGYNTSFSPLPLDLRHGLEAVVAFSGLSFVTSSTLLIYLIGRLALWFSRTSPKRLKSSTQTGNIVGLPQELGAQYHAHASKKQRGVPNQFLVLLLNLLLADILQSCAFFLSVIWLVEDSIISSSPACWVQGWLLSMGDFATNAFVAAIAVHTYLTLLFALLTSVLGVIITNNGAGAGGFYVRDGAWYEILRVALHYIWMVLLIIAGIISYVSVFVHFHRKDKAMRETNNAAAAAQEAFADASLGLADLPPTLMRTDEKTDLKTRDIFLLYPLVSLLCTAPLALNHMMHSGGIKLSTESLVLAGVMVSSNGWLDVLVFSTTGGSILFESPVDEQNVGIDTFKFTPMDQQYGYRVWIHGGPPRDSQTPGRTDLFQKSSYRPKLASESRHDRGESQTSLRARDLSGLEGIQLETVTHVFVEEADNKITPMASEEPWLCRAAPRGFTLGHKIDDGHEPPTPFRQIRACFDEKSVTIYQAYNSAIATAAVEAQRFDASPSFKGTRMTCIKPSWTWMMYRAAYSFKDPGQEGILALKMSHSDFTDLLRKDILAHRGSGNRDGGGVRIQ</sequence>
<dbReference type="eggNOG" id="ENOG502RYIY">
    <property type="taxonomic scope" value="Eukaryota"/>
</dbReference>
<protein>
    <submittedName>
        <fullName evidence="3">Putative integral membrane protein</fullName>
    </submittedName>
</protein>
<feature type="region of interest" description="Disordered" evidence="1">
    <location>
        <begin position="357"/>
        <end position="398"/>
    </location>
</feature>
<feature type="compositionally biased region" description="Basic and acidic residues" evidence="1">
    <location>
        <begin position="382"/>
        <end position="398"/>
    </location>
</feature>
<dbReference type="PANTHER" id="PTHR38567">
    <property type="entry name" value="DUF4291 DOMAIN-CONTAINING PROTEIN"/>
    <property type="match status" value="1"/>
</dbReference>
<dbReference type="Pfam" id="PF14124">
    <property type="entry name" value="DUF4291"/>
    <property type="match status" value="1"/>
</dbReference>
<keyword evidence="4" id="KW-1185">Reference proteome</keyword>
<gene>
    <name evidence="3" type="ORF">CSUB01_08802</name>
</gene>
<dbReference type="AlphaFoldDB" id="A0A066WW90"/>
<evidence type="ECO:0000256" key="1">
    <source>
        <dbReference type="SAM" id="MobiDB-lite"/>
    </source>
</evidence>
<evidence type="ECO:0000313" key="4">
    <source>
        <dbReference type="Proteomes" id="UP000027238"/>
    </source>
</evidence>
<feature type="transmembrane region" description="Helical" evidence="2">
    <location>
        <begin position="268"/>
        <end position="288"/>
    </location>
</feature>
<dbReference type="InterPro" id="IPR025633">
    <property type="entry name" value="DUF4291"/>
</dbReference>
<dbReference type="SUPFAM" id="SSF81321">
    <property type="entry name" value="Family A G protein-coupled receptor-like"/>
    <property type="match status" value="1"/>
</dbReference>
<feature type="transmembrane region" description="Helical" evidence="2">
    <location>
        <begin position="158"/>
        <end position="182"/>
    </location>
</feature>
<dbReference type="HOGENOM" id="CLU_027149_3_0_1"/>
<dbReference type="OMA" id="YGYRVWI"/>
<feature type="transmembrane region" description="Helical" evidence="2">
    <location>
        <begin position="194"/>
        <end position="216"/>
    </location>
</feature>
<reference evidence="4" key="1">
    <citation type="journal article" date="2014" name="Genome Announc.">
        <title>Draft genome sequence of Colletotrichum sublineola, a destructive pathogen of cultivated sorghum.</title>
        <authorList>
            <person name="Baroncelli R."/>
            <person name="Sanz-Martin J.M."/>
            <person name="Rech G.E."/>
            <person name="Sukno S.A."/>
            <person name="Thon M.R."/>
        </authorList>
    </citation>
    <scope>NUCLEOTIDE SEQUENCE [LARGE SCALE GENOMIC DNA]</scope>
    <source>
        <strain evidence="4">TX430BB</strain>
    </source>
</reference>
<feature type="compositionally biased region" description="Polar residues" evidence="1">
    <location>
        <begin position="363"/>
        <end position="377"/>
    </location>
</feature>
<dbReference type="Proteomes" id="UP000027238">
    <property type="component" value="Unassembled WGS sequence"/>
</dbReference>
<evidence type="ECO:0000313" key="3">
    <source>
        <dbReference type="EMBL" id="KDN60967.1"/>
    </source>
</evidence>
<dbReference type="EMBL" id="JMSE01001449">
    <property type="protein sequence ID" value="KDN60967.1"/>
    <property type="molecule type" value="Genomic_DNA"/>
</dbReference>
<dbReference type="STRING" id="1173701.A0A066WW90"/>
<evidence type="ECO:0000256" key="2">
    <source>
        <dbReference type="SAM" id="Phobius"/>
    </source>
</evidence>
<keyword evidence="2" id="KW-0812">Transmembrane</keyword>
<dbReference type="PANTHER" id="PTHR38567:SF1">
    <property type="entry name" value="DUF4291 DOMAIN-CONTAINING PROTEIN"/>
    <property type="match status" value="1"/>
</dbReference>
<organism evidence="3 4">
    <name type="scientific">Colletotrichum sublineola</name>
    <name type="common">Sorghum anthracnose fungus</name>
    <dbReference type="NCBI Taxonomy" id="1173701"/>
    <lineage>
        <taxon>Eukaryota</taxon>
        <taxon>Fungi</taxon>
        <taxon>Dikarya</taxon>
        <taxon>Ascomycota</taxon>
        <taxon>Pezizomycotina</taxon>
        <taxon>Sordariomycetes</taxon>
        <taxon>Hypocreomycetidae</taxon>
        <taxon>Glomerellales</taxon>
        <taxon>Glomerellaceae</taxon>
        <taxon>Colletotrichum</taxon>
        <taxon>Colletotrichum graminicola species complex</taxon>
    </lineage>
</organism>
<feature type="transmembrane region" description="Helical" evidence="2">
    <location>
        <begin position="129"/>
        <end position="151"/>
    </location>
</feature>
<keyword evidence="2" id="KW-1133">Transmembrane helix</keyword>
<feature type="transmembrane region" description="Helical" evidence="2">
    <location>
        <begin position="22"/>
        <end position="48"/>
    </location>
</feature>
<name>A0A066WW90_COLSU</name>
<accession>A0A066WW90</accession>
<feature type="transmembrane region" description="Helical" evidence="2">
    <location>
        <begin position="91"/>
        <end position="117"/>
    </location>
</feature>
<comment type="caution">
    <text evidence="3">The sequence shown here is derived from an EMBL/GenBank/DDBJ whole genome shotgun (WGS) entry which is preliminary data.</text>
</comment>
<keyword evidence="2" id="KW-0472">Membrane</keyword>